<dbReference type="InterPro" id="IPR046869">
    <property type="entry name" value="SLM1/RGC1-like_PH"/>
</dbReference>
<evidence type="ECO:0000313" key="5">
    <source>
        <dbReference type="Proteomes" id="UP000076632"/>
    </source>
</evidence>
<dbReference type="OMA" id="FATHEKY"/>
<feature type="compositionally biased region" description="Basic and acidic residues" evidence="2">
    <location>
        <begin position="442"/>
        <end position="458"/>
    </location>
</feature>
<evidence type="ECO:0000259" key="3">
    <source>
        <dbReference type="PROSITE" id="PS50003"/>
    </source>
</evidence>
<organism evidence="4 5">
    <name type="scientific">Xylona heveae (strain CBS 132557 / TC161)</name>
    <dbReference type="NCBI Taxonomy" id="1328760"/>
    <lineage>
        <taxon>Eukaryota</taxon>
        <taxon>Fungi</taxon>
        <taxon>Dikarya</taxon>
        <taxon>Ascomycota</taxon>
        <taxon>Pezizomycotina</taxon>
        <taxon>Xylonomycetes</taxon>
        <taxon>Xylonales</taxon>
        <taxon>Xylonaceae</taxon>
        <taxon>Xylona</taxon>
    </lineage>
</organism>
<dbReference type="AlphaFoldDB" id="A0A165GA70"/>
<dbReference type="Pfam" id="PF20399">
    <property type="entry name" value="PH_20"/>
    <property type="match status" value="1"/>
</dbReference>
<feature type="compositionally biased region" description="Basic and acidic residues" evidence="2">
    <location>
        <begin position="546"/>
        <end position="556"/>
    </location>
</feature>
<feature type="compositionally biased region" description="Polar residues" evidence="2">
    <location>
        <begin position="348"/>
        <end position="362"/>
    </location>
</feature>
<dbReference type="Pfam" id="PF20400">
    <property type="entry name" value="BAR_4"/>
    <property type="match status" value="1"/>
</dbReference>
<accession>A0A165GA70</accession>
<reference evidence="4 5" key="1">
    <citation type="journal article" date="2016" name="Fungal Biol.">
        <title>The genome of Xylona heveae provides a window into fungal endophytism.</title>
        <authorList>
            <person name="Gazis R."/>
            <person name="Kuo A."/>
            <person name="Riley R."/>
            <person name="LaButti K."/>
            <person name="Lipzen A."/>
            <person name="Lin J."/>
            <person name="Amirebrahimi M."/>
            <person name="Hesse C.N."/>
            <person name="Spatafora J.W."/>
            <person name="Henrissat B."/>
            <person name="Hainaut M."/>
            <person name="Grigoriev I.V."/>
            <person name="Hibbett D.S."/>
        </authorList>
    </citation>
    <scope>NUCLEOTIDE SEQUENCE [LARGE SCALE GENOMIC DNA]</scope>
    <source>
        <strain evidence="4 5">TC161</strain>
    </source>
</reference>
<feature type="region of interest" description="Disordered" evidence="2">
    <location>
        <begin position="387"/>
        <end position="527"/>
    </location>
</feature>
<dbReference type="EMBL" id="KV407460">
    <property type="protein sequence ID" value="KZF21940.1"/>
    <property type="molecule type" value="Genomic_DNA"/>
</dbReference>
<dbReference type="InterPro" id="IPR046868">
    <property type="entry name" value="BAR_4"/>
</dbReference>
<evidence type="ECO:0000256" key="2">
    <source>
        <dbReference type="SAM" id="MobiDB-lite"/>
    </source>
</evidence>
<dbReference type="FunCoup" id="A0A165GA70">
    <property type="interactions" value="117"/>
</dbReference>
<feature type="region of interest" description="Disordered" evidence="2">
    <location>
        <begin position="579"/>
        <end position="692"/>
    </location>
</feature>
<dbReference type="PANTHER" id="PTHR31941:SF16">
    <property type="entry name" value="PHOSPHATIDYLINOSITOL 4,5-BISPHOSPHATE-BINDING PROTEIN SLM1-RELATED"/>
    <property type="match status" value="1"/>
</dbReference>
<gene>
    <name evidence="4" type="ORF">L228DRAFT_163846</name>
</gene>
<dbReference type="CDD" id="cd13311">
    <property type="entry name" value="PH_Slm1"/>
    <property type="match status" value="1"/>
</dbReference>
<dbReference type="InterPro" id="IPR001849">
    <property type="entry name" value="PH_domain"/>
</dbReference>
<feature type="compositionally biased region" description="Low complexity" evidence="2">
    <location>
        <begin position="598"/>
        <end position="607"/>
    </location>
</feature>
<feature type="domain" description="PH" evidence="3">
    <location>
        <begin position="228"/>
        <end position="333"/>
    </location>
</feature>
<dbReference type="GeneID" id="28894546"/>
<protein>
    <recommendedName>
        <fullName evidence="3">PH domain-containing protein</fullName>
    </recommendedName>
</protein>
<proteinExistence type="predicted"/>
<evidence type="ECO:0000313" key="4">
    <source>
        <dbReference type="EMBL" id="KZF21940.1"/>
    </source>
</evidence>
<dbReference type="Proteomes" id="UP000076632">
    <property type="component" value="Unassembled WGS sequence"/>
</dbReference>
<keyword evidence="5" id="KW-1185">Reference proteome</keyword>
<dbReference type="PANTHER" id="PTHR31941">
    <property type="entry name" value="CYTOSKELETAL SIGNALING PROTEIN SLM1"/>
    <property type="match status" value="1"/>
</dbReference>
<dbReference type="PROSITE" id="PS50003">
    <property type="entry name" value="PH_DOMAIN"/>
    <property type="match status" value="1"/>
</dbReference>
<dbReference type="InterPro" id="IPR043453">
    <property type="entry name" value="Slm1_PH"/>
</dbReference>
<dbReference type="Gene3D" id="2.30.29.30">
    <property type="entry name" value="Pleckstrin-homology domain (PH domain)/Phosphotyrosine-binding domain (PTB)"/>
    <property type="match status" value="1"/>
</dbReference>
<dbReference type="STRING" id="1328760.A0A165GA70"/>
<evidence type="ECO:0000256" key="1">
    <source>
        <dbReference type="ARBA" id="ARBA00022553"/>
    </source>
</evidence>
<feature type="region of interest" description="Disordered" evidence="2">
    <location>
        <begin position="545"/>
        <end position="566"/>
    </location>
</feature>
<dbReference type="OrthoDB" id="5598057at2759"/>
<dbReference type="InParanoid" id="A0A165GA70"/>
<name>A0A165GA70_XYLHT</name>
<feature type="compositionally biased region" description="Polar residues" evidence="2">
    <location>
        <begin position="624"/>
        <end position="644"/>
    </location>
</feature>
<keyword evidence="1" id="KW-0597">Phosphoprotein</keyword>
<dbReference type="InterPro" id="IPR011993">
    <property type="entry name" value="PH-like_dom_sf"/>
</dbReference>
<feature type="compositionally biased region" description="Polar residues" evidence="2">
    <location>
        <begin position="473"/>
        <end position="514"/>
    </location>
</feature>
<dbReference type="RefSeq" id="XP_018187495.1">
    <property type="nucleotide sequence ID" value="XM_018329409.1"/>
</dbReference>
<sequence length="692" mass="74229">MKVSNVINNTSAPSVFLVEGGIGDASHILRTYHKQALAEGQKAKDIENDVIIQLSGLRSDLGQKIKEIKNLSGDFKNSVDKEMDGTRKAISSLQEALSLIDTDPHAIAGKGDPYLARLGVDRQVEKQIDEENYLHQAFLNLEGSGRELESIIVGEIQKAYNAYAGILKREADEAYDVVERLRSGPIAMAKDYEWTSFVENDPHFVDPKLSLRKPENIIYPGQHHPAAAEVRAGMLERKSKYLKSYTPGWYVLSPTHLHEFKSADRVNSQPPVMSLYLPEQKLGSHSQPGSSSHKFMLKGRQTGSMHRGHSWVLRAETHETMLAWYEDIKSLTEKTGEERNAFVRSHARSLSTGSQRAPSVSSEGAMEEDEADAVPYSANASLVNQAVKPDTSQRPQPGGRFPSDLQVNRGLQAPLSPSSGSSDPDRDIIAAAGALPGQQFHSDQDREQYGFTEDRAEKPGAGVGTDYGAYGQEQGSHGYQPYQAYNSDQPDHTATQPYGANQYQNHPAVSGPNSRQDHDPSYGGWAGPAAAGVGGAAVGVAGAEAYRQHQRDHEPPQDENGGTFATHEKYQPGVAENAPIVVGGTSNSQSSEGGAGAGESSATESAANTLPTSVDNNFEDASKGNHSSFGTSVETGLGQSQPDVSSEPAAAISSQTSKSFTAPEVISGSHTVQPGEGHMHIPGEFPPTPAGA</sequence>
<feature type="region of interest" description="Disordered" evidence="2">
    <location>
        <begin position="345"/>
        <end position="371"/>
    </location>
</feature>
<dbReference type="SMART" id="SM00233">
    <property type="entry name" value="PH"/>
    <property type="match status" value="1"/>
</dbReference>
<dbReference type="SUPFAM" id="SSF50729">
    <property type="entry name" value="PH domain-like"/>
    <property type="match status" value="1"/>
</dbReference>